<dbReference type="Proteomes" id="UP000264779">
    <property type="component" value="Unassembled WGS sequence"/>
</dbReference>
<protein>
    <submittedName>
        <fullName evidence="1">Uncharacterized protein</fullName>
    </submittedName>
</protein>
<dbReference type="EMBL" id="DONK01000137">
    <property type="protein sequence ID" value="HBU51469.1"/>
    <property type="molecule type" value="Genomic_DNA"/>
</dbReference>
<dbReference type="RefSeq" id="WP_273016180.1">
    <property type="nucleotide sequence ID" value="NZ_CALBIY010000041.1"/>
</dbReference>
<comment type="caution">
    <text evidence="1">The sequence shown here is derived from an EMBL/GenBank/DDBJ whole genome shotgun (WGS) entry which is preliminary data.</text>
</comment>
<name>A0A358DYW4_9ALTE</name>
<proteinExistence type="predicted"/>
<dbReference type="AlphaFoldDB" id="A0A358DYW4"/>
<organism evidence="1 2">
    <name type="scientific">Alteromonas australica</name>
    <dbReference type="NCBI Taxonomy" id="589873"/>
    <lineage>
        <taxon>Bacteria</taxon>
        <taxon>Pseudomonadati</taxon>
        <taxon>Pseudomonadota</taxon>
        <taxon>Gammaproteobacteria</taxon>
        <taxon>Alteromonadales</taxon>
        <taxon>Alteromonadaceae</taxon>
        <taxon>Alteromonas/Salinimonas group</taxon>
        <taxon>Alteromonas</taxon>
    </lineage>
</organism>
<accession>A0A358DYW4</accession>
<gene>
    <name evidence="1" type="ORF">DEB45_09420</name>
</gene>
<evidence type="ECO:0000313" key="2">
    <source>
        <dbReference type="Proteomes" id="UP000264779"/>
    </source>
</evidence>
<sequence>MKVNFDKIITSVVYQPTHPEKCKTDRDYELFAKYMIVIQVLKGRYMKGSSTLEEIKDMAESCDSREGLEEFYKTLFLAMTSIRIVSSDTQLPADYRRLS</sequence>
<evidence type="ECO:0000313" key="1">
    <source>
        <dbReference type="EMBL" id="HBU51469.1"/>
    </source>
</evidence>
<reference evidence="1 2" key="1">
    <citation type="journal article" date="2018" name="Nat. Biotechnol.">
        <title>A standardized bacterial taxonomy based on genome phylogeny substantially revises the tree of life.</title>
        <authorList>
            <person name="Parks D.H."/>
            <person name="Chuvochina M."/>
            <person name="Waite D.W."/>
            <person name="Rinke C."/>
            <person name="Skarshewski A."/>
            <person name="Chaumeil P.A."/>
            <person name="Hugenholtz P."/>
        </authorList>
    </citation>
    <scope>NUCLEOTIDE SEQUENCE [LARGE SCALE GENOMIC DNA]</scope>
    <source>
        <strain evidence="1">UBA11621</strain>
    </source>
</reference>